<accession>A0ABY9JBJ7</accession>
<keyword evidence="2" id="KW-0472">Membrane</keyword>
<feature type="compositionally biased region" description="Low complexity" evidence="1">
    <location>
        <begin position="20"/>
        <end position="33"/>
    </location>
</feature>
<dbReference type="Proteomes" id="UP001224433">
    <property type="component" value="Chromosome"/>
</dbReference>
<feature type="region of interest" description="Disordered" evidence="1">
    <location>
        <begin position="106"/>
        <end position="125"/>
    </location>
</feature>
<organism evidence="3 4">
    <name type="scientific">Streptomyces glycanivorans</name>
    <dbReference type="NCBI Taxonomy" id="3033808"/>
    <lineage>
        <taxon>Bacteria</taxon>
        <taxon>Bacillati</taxon>
        <taxon>Actinomycetota</taxon>
        <taxon>Actinomycetes</taxon>
        <taxon>Kitasatosporales</taxon>
        <taxon>Streptomycetaceae</taxon>
        <taxon>Streptomyces</taxon>
    </lineage>
</organism>
<reference evidence="3 4" key="1">
    <citation type="submission" date="2023-03" db="EMBL/GenBank/DDBJ databases">
        <title>Isolation and description of six Streptomyces strains from soil environments, able to metabolize different microbial glucans.</title>
        <authorList>
            <person name="Widen T."/>
            <person name="Larsbrink J."/>
        </authorList>
    </citation>
    <scope>NUCLEOTIDE SEQUENCE [LARGE SCALE GENOMIC DNA]</scope>
    <source>
        <strain evidence="3 4">Alt3</strain>
    </source>
</reference>
<evidence type="ECO:0000313" key="4">
    <source>
        <dbReference type="Proteomes" id="UP001224433"/>
    </source>
</evidence>
<gene>
    <name evidence="3" type="ORF">P8A20_16420</name>
</gene>
<feature type="transmembrane region" description="Helical" evidence="2">
    <location>
        <begin position="40"/>
        <end position="60"/>
    </location>
</feature>
<sequence length="282" mass="29809">MTDENMPVTDGSMPEPTADGASAPAVSGPSAPSRKPGRRFLVAVLSCALGGAVGAGAYIVHKVGGADRTARTTVWQKPDGEPDKDPAGDVSAGRASTELSKLQLPVPAGYTLGPDSGSDGNDSEISGKKAAAALKETGRGLAGKQRRELDRRIDKLEIQGVAVRTYRADSDDLAVEIKITKMKDRKAVRDTHLFRQELLESVGVFRKGPAVKGHKHAACFLMPKEKDAGGDAVELDGMQCTAYDGELSVNLIATGIEPFEKTEVVDLLKDQLDHMASPGEYI</sequence>
<proteinExistence type="predicted"/>
<evidence type="ECO:0008006" key="5">
    <source>
        <dbReference type="Google" id="ProtNLM"/>
    </source>
</evidence>
<evidence type="ECO:0000256" key="2">
    <source>
        <dbReference type="SAM" id="Phobius"/>
    </source>
</evidence>
<dbReference type="EMBL" id="CP120983">
    <property type="protein sequence ID" value="WLQ65087.1"/>
    <property type="molecule type" value="Genomic_DNA"/>
</dbReference>
<feature type="region of interest" description="Disordered" evidence="1">
    <location>
        <begin position="71"/>
        <end position="98"/>
    </location>
</feature>
<protein>
    <recommendedName>
        <fullName evidence="5">Secreted protein</fullName>
    </recommendedName>
</protein>
<name>A0ABY9JBJ7_9ACTN</name>
<evidence type="ECO:0000256" key="1">
    <source>
        <dbReference type="SAM" id="MobiDB-lite"/>
    </source>
</evidence>
<keyword evidence="2" id="KW-0812">Transmembrane</keyword>
<dbReference type="RefSeq" id="WP_261988569.1">
    <property type="nucleotide sequence ID" value="NZ_CP120983.1"/>
</dbReference>
<keyword evidence="4" id="KW-1185">Reference proteome</keyword>
<keyword evidence="2" id="KW-1133">Transmembrane helix</keyword>
<feature type="region of interest" description="Disordered" evidence="1">
    <location>
        <begin position="1"/>
        <end position="36"/>
    </location>
</feature>
<feature type="compositionally biased region" description="Basic and acidic residues" evidence="1">
    <location>
        <begin position="78"/>
        <end position="87"/>
    </location>
</feature>
<evidence type="ECO:0000313" key="3">
    <source>
        <dbReference type="EMBL" id="WLQ65087.1"/>
    </source>
</evidence>